<reference evidence="2 3" key="1">
    <citation type="submission" date="2016-10" db="EMBL/GenBank/DDBJ databases">
        <title>Arsenicibacter rosenii gen. nov., sp. nov., an efficient arsenic-methylating bacterium isolated from an arsenic-contaminated paddy soil.</title>
        <authorList>
            <person name="Huang K."/>
        </authorList>
    </citation>
    <scope>NUCLEOTIDE SEQUENCE [LARGE SCALE GENOMIC DNA]</scope>
    <source>
        <strain evidence="2 3">SM-1</strain>
    </source>
</reference>
<keyword evidence="1" id="KW-0812">Transmembrane</keyword>
<evidence type="ECO:0000313" key="2">
    <source>
        <dbReference type="EMBL" id="OIN56045.1"/>
    </source>
</evidence>
<dbReference type="EMBL" id="MORL01000029">
    <property type="protein sequence ID" value="OIN56045.1"/>
    <property type="molecule type" value="Genomic_DNA"/>
</dbReference>
<sequence length="114" mass="12686">MKIVSIILLLVSAFLSIKHGWDAFRPANAEQSKMMADLGITQSIMPFMGALSILIGLMLLFPQTFFIGNLLNAVIILLIMALSLRAGNVRMALIEIPFLALPLLLIWLKYPFKN</sequence>
<protein>
    <recommendedName>
        <fullName evidence="4">DoxX family protein</fullName>
    </recommendedName>
</protein>
<dbReference type="Proteomes" id="UP000181790">
    <property type="component" value="Unassembled WGS sequence"/>
</dbReference>
<feature type="transmembrane region" description="Helical" evidence="1">
    <location>
        <begin position="90"/>
        <end position="108"/>
    </location>
</feature>
<proteinExistence type="predicted"/>
<feature type="transmembrane region" description="Helical" evidence="1">
    <location>
        <begin position="66"/>
        <end position="84"/>
    </location>
</feature>
<gene>
    <name evidence="2" type="ORF">BLX24_26670</name>
</gene>
<accession>A0A1S2VCK8</accession>
<dbReference type="RefSeq" id="WP_071506286.1">
    <property type="nucleotide sequence ID" value="NZ_MORL01000029.1"/>
</dbReference>
<keyword evidence="3" id="KW-1185">Reference proteome</keyword>
<evidence type="ECO:0000313" key="3">
    <source>
        <dbReference type="Proteomes" id="UP000181790"/>
    </source>
</evidence>
<evidence type="ECO:0000256" key="1">
    <source>
        <dbReference type="SAM" id="Phobius"/>
    </source>
</evidence>
<name>A0A1S2VCK8_9BACT</name>
<evidence type="ECO:0008006" key="4">
    <source>
        <dbReference type="Google" id="ProtNLM"/>
    </source>
</evidence>
<dbReference type="AlphaFoldDB" id="A0A1S2VCK8"/>
<comment type="caution">
    <text evidence="2">The sequence shown here is derived from an EMBL/GenBank/DDBJ whole genome shotgun (WGS) entry which is preliminary data.</text>
</comment>
<feature type="transmembrane region" description="Helical" evidence="1">
    <location>
        <begin position="44"/>
        <end position="61"/>
    </location>
</feature>
<dbReference type="OrthoDB" id="826196at2"/>
<organism evidence="2 3">
    <name type="scientific">Arsenicibacter rosenii</name>
    <dbReference type="NCBI Taxonomy" id="1750698"/>
    <lineage>
        <taxon>Bacteria</taxon>
        <taxon>Pseudomonadati</taxon>
        <taxon>Bacteroidota</taxon>
        <taxon>Cytophagia</taxon>
        <taxon>Cytophagales</taxon>
        <taxon>Spirosomataceae</taxon>
        <taxon>Arsenicibacter</taxon>
    </lineage>
</organism>
<keyword evidence="1" id="KW-0472">Membrane</keyword>
<keyword evidence="1" id="KW-1133">Transmembrane helix</keyword>